<evidence type="ECO:0000256" key="5">
    <source>
        <dbReference type="ARBA" id="ARBA00022884"/>
    </source>
</evidence>
<dbReference type="Pfam" id="PF00398">
    <property type="entry name" value="RrnaAD"/>
    <property type="match status" value="1"/>
</dbReference>
<dbReference type="SMART" id="SM00650">
    <property type="entry name" value="rADc"/>
    <property type="match status" value="1"/>
</dbReference>
<evidence type="ECO:0000313" key="8">
    <source>
        <dbReference type="EMBL" id="AAY89931.1"/>
    </source>
</evidence>
<dbReference type="InterPro" id="IPR029063">
    <property type="entry name" value="SAM-dependent_MTases_sf"/>
</dbReference>
<comment type="similarity">
    <text evidence="6">Belongs to the class I-like SAM-binding methyltransferase superfamily. rRNA adenine N(6)-methyltransferase family.</text>
</comment>
<organism evidence="8">
    <name type="scientific">uncultured bacterium BAC13K9BAC</name>
    <dbReference type="NCBI Taxonomy" id="332979"/>
    <lineage>
        <taxon>Bacteria</taxon>
        <taxon>environmental samples</taxon>
    </lineage>
</organism>
<comment type="caution">
    <text evidence="6">Lacks conserved residue(s) required for the propagation of feature annotation.</text>
</comment>
<dbReference type="Gene3D" id="1.10.8.100">
    <property type="entry name" value="Ribosomal RNA adenine dimethylase-like, domain 2"/>
    <property type="match status" value="1"/>
</dbReference>
<evidence type="ECO:0000256" key="1">
    <source>
        <dbReference type="ARBA" id="ARBA00022552"/>
    </source>
</evidence>
<keyword evidence="5 6" id="KW-0694">RNA-binding</keyword>
<keyword evidence="4 6" id="KW-0949">S-adenosyl-L-methionine</keyword>
<feature type="binding site" evidence="6">
    <location>
        <position position="1"/>
    </location>
    <ligand>
        <name>S-adenosyl-L-methionine</name>
        <dbReference type="ChEBI" id="CHEBI:59789"/>
    </ligand>
</feature>
<evidence type="ECO:0000256" key="3">
    <source>
        <dbReference type="ARBA" id="ARBA00022679"/>
    </source>
</evidence>
<evidence type="ECO:0000256" key="4">
    <source>
        <dbReference type="ARBA" id="ARBA00022691"/>
    </source>
</evidence>
<dbReference type="GO" id="GO:0003723">
    <property type="term" value="F:RNA binding"/>
    <property type="evidence" value="ECO:0007669"/>
    <property type="project" value="UniProtKB-UniRule"/>
</dbReference>
<protein>
    <submittedName>
        <fullName evidence="8">Predicted dimethyladenosine transferase NMA0902</fullName>
    </submittedName>
</protein>
<proteinExistence type="inferred from homology"/>
<dbReference type="FunFam" id="1.10.8.100:FF:000001">
    <property type="entry name" value="Ribosomal RNA small subunit methyltransferase A"/>
    <property type="match status" value="1"/>
</dbReference>
<reference evidence="8" key="1">
    <citation type="journal article" date="2005" name="PLoS Biol.">
        <title>New insights into metabolic properties of marine bacteria encoding proteorhodopsins.</title>
        <authorList>
            <person name="Sabehi G."/>
            <person name="Loy A."/>
            <person name="Jung K.H."/>
            <person name="Partha R."/>
            <person name="Spudich J.L."/>
            <person name="Isaacson T."/>
            <person name="Hirschberg J."/>
            <person name="Wagner M."/>
            <person name="Beja O."/>
        </authorList>
    </citation>
    <scope>NUCLEOTIDE SEQUENCE</scope>
</reference>
<accession>Q4JN66</accession>
<dbReference type="Gene3D" id="3.40.50.150">
    <property type="entry name" value="Vaccinia Virus protein VP39"/>
    <property type="match status" value="1"/>
</dbReference>
<feature type="domain" description="Ribosomal RNA adenine methylase transferase N-terminal" evidence="7">
    <location>
        <begin position="3"/>
        <end position="72"/>
    </location>
</feature>
<dbReference type="PROSITE" id="PS51689">
    <property type="entry name" value="SAM_RNA_A_N6_MT"/>
    <property type="match status" value="1"/>
</dbReference>
<evidence type="ECO:0000259" key="7">
    <source>
        <dbReference type="SMART" id="SM00650"/>
    </source>
</evidence>
<dbReference type="InterPro" id="IPR023165">
    <property type="entry name" value="rRNA_Ade_diMease-like_C"/>
</dbReference>
<dbReference type="PANTHER" id="PTHR11727:SF7">
    <property type="entry name" value="DIMETHYLADENOSINE TRANSFERASE-RELATED"/>
    <property type="match status" value="1"/>
</dbReference>
<dbReference type="InterPro" id="IPR020598">
    <property type="entry name" value="rRNA_Ade_methylase_Trfase_N"/>
</dbReference>
<dbReference type="GO" id="GO:0005829">
    <property type="term" value="C:cytosol"/>
    <property type="evidence" value="ECO:0007669"/>
    <property type="project" value="TreeGrafter"/>
</dbReference>
<evidence type="ECO:0000256" key="2">
    <source>
        <dbReference type="ARBA" id="ARBA00022603"/>
    </source>
</evidence>
<keyword evidence="1" id="KW-0698">rRNA processing</keyword>
<keyword evidence="3 6" id="KW-0808">Transferase</keyword>
<dbReference type="SUPFAM" id="SSF53335">
    <property type="entry name" value="S-adenosyl-L-methionine-dependent methyltransferases"/>
    <property type="match status" value="1"/>
</dbReference>
<sequence length="141" mass="16558">MCKIDNIIDIHFMLQKEVVDRIISKPNIKVYGRLSVMTQAYFNTKKLFNISENVFTPKPKVKSSFIRLLPRKSIFKNSNHEEVFYNIVKSAFEGRRKTIRQSLSKYLSHDDYDNVNISSTLRAENLTVDDYLLISKYVCQI</sequence>
<dbReference type="InterPro" id="IPR001737">
    <property type="entry name" value="KsgA/Erm"/>
</dbReference>
<dbReference type="AlphaFoldDB" id="Q4JN66"/>
<dbReference type="GO" id="GO:0000179">
    <property type="term" value="F:rRNA (adenine-N6,N6-)-dimethyltransferase activity"/>
    <property type="evidence" value="ECO:0007669"/>
    <property type="project" value="UniProtKB-UniRule"/>
</dbReference>
<dbReference type="PANTHER" id="PTHR11727">
    <property type="entry name" value="DIMETHYLADENOSINE TRANSFERASE"/>
    <property type="match status" value="1"/>
</dbReference>
<dbReference type="EMBL" id="DQ068067">
    <property type="protein sequence ID" value="AAY89931.1"/>
    <property type="molecule type" value="Genomic_DNA"/>
</dbReference>
<evidence type="ECO:0000256" key="6">
    <source>
        <dbReference type="PROSITE-ProRule" id="PRU01026"/>
    </source>
</evidence>
<keyword evidence="2 6" id="KW-0489">Methyltransferase</keyword>
<name>Q4JN66_9BACT</name>